<gene>
    <name evidence="2" type="ORF">S06H3_45826</name>
</gene>
<accession>X1MXP9</accession>
<name>X1MXP9_9ZZZZ</name>
<organism evidence="2">
    <name type="scientific">marine sediment metagenome</name>
    <dbReference type="NCBI Taxonomy" id="412755"/>
    <lineage>
        <taxon>unclassified sequences</taxon>
        <taxon>metagenomes</taxon>
        <taxon>ecological metagenomes</taxon>
    </lineage>
</organism>
<evidence type="ECO:0000313" key="2">
    <source>
        <dbReference type="EMBL" id="GAI36048.1"/>
    </source>
</evidence>
<protein>
    <submittedName>
        <fullName evidence="2">Uncharacterized protein</fullName>
    </submittedName>
</protein>
<comment type="caution">
    <text evidence="2">The sequence shown here is derived from an EMBL/GenBank/DDBJ whole genome shotgun (WGS) entry which is preliminary data.</text>
</comment>
<proteinExistence type="predicted"/>
<reference evidence="2" key="1">
    <citation type="journal article" date="2014" name="Front. Microbiol.">
        <title>High frequency of phylogenetically diverse reductive dehalogenase-homologous genes in deep subseafloor sedimentary metagenomes.</title>
        <authorList>
            <person name="Kawai M."/>
            <person name="Futagami T."/>
            <person name="Toyoda A."/>
            <person name="Takaki Y."/>
            <person name="Nishi S."/>
            <person name="Hori S."/>
            <person name="Arai W."/>
            <person name="Tsubouchi T."/>
            <person name="Morono Y."/>
            <person name="Uchiyama I."/>
            <person name="Ito T."/>
            <person name="Fujiyama A."/>
            <person name="Inagaki F."/>
            <person name="Takami H."/>
        </authorList>
    </citation>
    <scope>NUCLEOTIDE SEQUENCE</scope>
    <source>
        <strain evidence="2">Expedition CK06-06</strain>
    </source>
</reference>
<sequence>MGLIHPNIESNNSTSSCDSSHSSIFTLDDNEEEEEEEEEEERERERKGEV</sequence>
<dbReference type="EMBL" id="BARV01028653">
    <property type="protein sequence ID" value="GAI36048.1"/>
    <property type="molecule type" value="Genomic_DNA"/>
</dbReference>
<dbReference type="AlphaFoldDB" id="X1MXP9"/>
<feature type="compositionally biased region" description="Low complexity" evidence="1">
    <location>
        <begin position="10"/>
        <end position="23"/>
    </location>
</feature>
<feature type="region of interest" description="Disordered" evidence="1">
    <location>
        <begin position="1"/>
        <end position="50"/>
    </location>
</feature>
<feature type="compositionally biased region" description="Acidic residues" evidence="1">
    <location>
        <begin position="28"/>
        <end position="42"/>
    </location>
</feature>
<evidence type="ECO:0000256" key="1">
    <source>
        <dbReference type="SAM" id="MobiDB-lite"/>
    </source>
</evidence>